<proteinExistence type="predicted"/>
<organism evidence="3 4">
    <name type="scientific">Favolaschia claudopus</name>
    <dbReference type="NCBI Taxonomy" id="2862362"/>
    <lineage>
        <taxon>Eukaryota</taxon>
        <taxon>Fungi</taxon>
        <taxon>Dikarya</taxon>
        <taxon>Basidiomycota</taxon>
        <taxon>Agaricomycotina</taxon>
        <taxon>Agaricomycetes</taxon>
        <taxon>Agaricomycetidae</taxon>
        <taxon>Agaricales</taxon>
        <taxon>Marasmiineae</taxon>
        <taxon>Mycenaceae</taxon>
        <taxon>Favolaschia</taxon>
    </lineage>
</organism>
<feature type="compositionally biased region" description="Low complexity" evidence="2">
    <location>
        <begin position="186"/>
        <end position="196"/>
    </location>
</feature>
<evidence type="ECO:0000313" key="3">
    <source>
        <dbReference type="EMBL" id="KAK6988312.1"/>
    </source>
</evidence>
<gene>
    <name evidence="3" type="ORF">R3P38DRAFT_2804772</name>
</gene>
<sequence>MAGRRKNVTLVTDVTRRVLFALIYLVSRRPMATTSGSKRRLGNNRLNAASKKRKAVEPPETVPADSDLDAPSLRTSTSTDYVDHAKRVKLTQEDDENPEHNYGEFESDATLESERLFEPARSSPGSSSASDSALHALNPLRHASSPPPSSPAAVFTHLDPSLRPSKTSGRPSKPMSSHLIPPGYNSSSSSSSGPSSLRPIKPFSTLKAPAKPLASSQSSQQAQLDALTSRLQKLEVNAAFSKKCLDELPELYDRVEDMSLKIEDLESALLSVSSGQILSDKDQQTVLRTRDNNINVYSFLSH</sequence>
<evidence type="ECO:0000256" key="1">
    <source>
        <dbReference type="SAM" id="Coils"/>
    </source>
</evidence>
<keyword evidence="4" id="KW-1185">Reference proteome</keyword>
<feature type="coiled-coil region" evidence="1">
    <location>
        <begin position="217"/>
        <end position="268"/>
    </location>
</feature>
<feature type="region of interest" description="Disordered" evidence="2">
    <location>
        <begin position="139"/>
        <end position="203"/>
    </location>
</feature>
<keyword evidence="1" id="KW-0175">Coiled coil</keyword>
<reference evidence="3 4" key="1">
    <citation type="journal article" date="2024" name="J Genomics">
        <title>Draft genome sequencing and assembly of Favolaschia claudopus CIRM-BRFM 2984 isolated from oak limbs.</title>
        <authorList>
            <person name="Navarro D."/>
            <person name="Drula E."/>
            <person name="Chaduli D."/>
            <person name="Cazenave R."/>
            <person name="Ahrendt S."/>
            <person name="Wang J."/>
            <person name="Lipzen A."/>
            <person name="Daum C."/>
            <person name="Barry K."/>
            <person name="Grigoriev I.V."/>
            <person name="Favel A."/>
            <person name="Rosso M.N."/>
            <person name="Martin F."/>
        </authorList>
    </citation>
    <scope>NUCLEOTIDE SEQUENCE [LARGE SCALE GENOMIC DNA]</scope>
    <source>
        <strain evidence="3 4">CIRM-BRFM 2984</strain>
    </source>
</reference>
<dbReference type="EMBL" id="JAWWNJ010000124">
    <property type="protein sequence ID" value="KAK6988312.1"/>
    <property type="molecule type" value="Genomic_DNA"/>
</dbReference>
<evidence type="ECO:0000313" key="4">
    <source>
        <dbReference type="Proteomes" id="UP001362999"/>
    </source>
</evidence>
<comment type="caution">
    <text evidence="3">The sequence shown here is derived from an EMBL/GenBank/DDBJ whole genome shotgun (WGS) entry which is preliminary data.</text>
</comment>
<protein>
    <submittedName>
        <fullName evidence="3">Uncharacterized protein</fullName>
    </submittedName>
</protein>
<name>A0AAV9ZQ71_9AGAR</name>
<dbReference type="AlphaFoldDB" id="A0AAV9ZQ71"/>
<dbReference type="Proteomes" id="UP001362999">
    <property type="component" value="Unassembled WGS sequence"/>
</dbReference>
<evidence type="ECO:0000256" key="2">
    <source>
        <dbReference type="SAM" id="MobiDB-lite"/>
    </source>
</evidence>
<accession>A0AAV9ZQ71</accession>
<feature type="region of interest" description="Disordered" evidence="2">
    <location>
        <begin position="32"/>
        <end position="110"/>
    </location>
</feature>